<proteinExistence type="predicted"/>
<evidence type="ECO:0000313" key="2">
    <source>
        <dbReference type="EMBL" id="KHJ82945.1"/>
    </source>
</evidence>
<feature type="region of interest" description="Disordered" evidence="1">
    <location>
        <begin position="1"/>
        <end position="32"/>
    </location>
</feature>
<dbReference type="AlphaFoldDB" id="A0A0B1SI97"/>
<dbReference type="Proteomes" id="UP000053660">
    <property type="component" value="Unassembled WGS sequence"/>
</dbReference>
<accession>A0A0B1SI97</accession>
<dbReference type="OrthoDB" id="5869151at2759"/>
<keyword evidence="3" id="KW-1185">Reference proteome</keyword>
<evidence type="ECO:0000313" key="3">
    <source>
        <dbReference type="Proteomes" id="UP000053660"/>
    </source>
</evidence>
<name>A0A0B1SI97_OESDE</name>
<reference evidence="2 3" key="1">
    <citation type="submission" date="2014-03" db="EMBL/GenBank/DDBJ databases">
        <title>Draft genome of the hookworm Oesophagostomum dentatum.</title>
        <authorList>
            <person name="Mitreva M."/>
        </authorList>
    </citation>
    <scope>NUCLEOTIDE SEQUENCE [LARGE SCALE GENOMIC DNA]</scope>
    <source>
        <strain evidence="2 3">OD-Hann</strain>
    </source>
</reference>
<feature type="region of interest" description="Disordered" evidence="1">
    <location>
        <begin position="97"/>
        <end position="120"/>
    </location>
</feature>
<organism evidence="2 3">
    <name type="scientific">Oesophagostomum dentatum</name>
    <name type="common">Nodular worm</name>
    <dbReference type="NCBI Taxonomy" id="61180"/>
    <lineage>
        <taxon>Eukaryota</taxon>
        <taxon>Metazoa</taxon>
        <taxon>Ecdysozoa</taxon>
        <taxon>Nematoda</taxon>
        <taxon>Chromadorea</taxon>
        <taxon>Rhabditida</taxon>
        <taxon>Rhabditina</taxon>
        <taxon>Rhabditomorpha</taxon>
        <taxon>Strongyloidea</taxon>
        <taxon>Strongylidae</taxon>
        <taxon>Oesophagostomum</taxon>
    </lineage>
</organism>
<protein>
    <submittedName>
        <fullName evidence="2">Uncharacterized protein</fullName>
    </submittedName>
</protein>
<feature type="non-terminal residue" evidence="2">
    <location>
        <position position="1"/>
    </location>
</feature>
<evidence type="ECO:0000256" key="1">
    <source>
        <dbReference type="SAM" id="MobiDB-lite"/>
    </source>
</evidence>
<dbReference type="EMBL" id="KN576198">
    <property type="protein sequence ID" value="KHJ82945.1"/>
    <property type="molecule type" value="Genomic_DNA"/>
</dbReference>
<sequence>LQRGIPTPNGTPPSVRCTNEVPPDRGRSKSLQEPCHGLYRHVWADSCPSIEQEQSVTPAMNCPRDITKPKRSLPCITTSTGIPLQVQIFRRRRWLPQTPSFEGDLDSNGNSSIERKRQQFQSSMFHSVDLGHFDE</sequence>
<gene>
    <name evidence="2" type="ORF">OESDEN_17360</name>
</gene>